<dbReference type="Pfam" id="PF16935">
    <property type="entry name" value="Hol_Tox"/>
    <property type="match status" value="1"/>
</dbReference>
<evidence type="ECO:0000313" key="2">
    <source>
        <dbReference type="EMBL" id="MDQ0215908.1"/>
    </source>
</evidence>
<feature type="transmembrane region" description="Helical" evidence="1">
    <location>
        <begin position="6"/>
        <end position="32"/>
    </location>
</feature>
<proteinExistence type="predicted"/>
<accession>A0AAJ1WJV4</accession>
<keyword evidence="1" id="KW-0812">Transmembrane</keyword>
<protein>
    <recommendedName>
        <fullName evidence="4">Holin-like toxin</fullName>
    </recommendedName>
</protein>
<evidence type="ECO:0008006" key="4">
    <source>
        <dbReference type="Google" id="ProtNLM"/>
    </source>
</evidence>
<reference evidence="2" key="1">
    <citation type="submission" date="2023-07" db="EMBL/GenBank/DDBJ databases">
        <title>Genomic Encyclopedia of Type Strains, Phase IV (KMG-IV): sequencing the most valuable type-strain genomes for metagenomic binning, comparative biology and taxonomic classification.</title>
        <authorList>
            <person name="Goeker M."/>
        </authorList>
    </citation>
    <scope>NUCLEOTIDE SEQUENCE</scope>
    <source>
        <strain evidence="2">DSM 23947</strain>
    </source>
</reference>
<evidence type="ECO:0000256" key="1">
    <source>
        <dbReference type="SAM" id="Phobius"/>
    </source>
</evidence>
<keyword evidence="1" id="KW-0472">Membrane</keyword>
<dbReference type="AlphaFoldDB" id="A0AAJ1WJV4"/>
<dbReference type="RefSeq" id="WP_307257906.1">
    <property type="nucleotide sequence ID" value="NZ_JAUSUC010000030.1"/>
</dbReference>
<dbReference type="EMBL" id="JAUSUC010000030">
    <property type="protein sequence ID" value="MDQ0215908.1"/>
    <property type="molecule type" value="Genomic_DNA"/>
</dbReference>
<keyword evidence="3" id="KW-1185">Reference proteome</keyword>
<name>A0AAJ1WJV4_9BACI</name>
<gene>
    <name evidence="2" type="ORF">J2S13_002328</name>
</gene>
<dbReference type="InterPro" id="IPR031616">
    <property type="entry name" value="BsrE-like"/>
</dbReference>
<organism evidence="2 3">
    <name type="scientific">Oikeobacillus pervagus</name>
    <dbReference type="NCBI Taxonomy" id="1325931"/>
    <lineage>
        <taxon>Bacteria</taxon>
        <taxon>Bacillati</taxon>
        <taxon>Bacillota</taxon>
        <taxon>Bacilli</taxon>
        <taxon>Bacillales</taxon>
        <taxon>Bacillaceae</taxon>
        <taxon>Oikeobacillus</taxon>
    </lineage>
</organism>
<evidence type="ECO:0000313" key="3">
    <source>
        <dbReference type="Proteomes" id="UP001237207"/>
    </source>
</evidence>
<dbReference type="Proteomes" id="UP001237207">
    <property type="component" value="Unassembled WGS sequence"/>
</dbReference>
<keyword evidence="1" id="KW-1133">Transmembrane helix</keyword>
<comment type="caution">
    <text evidence="2">The sequence shown here is derived from an EMBL/GenBank/DDBJ whole genome shotgun (WGS) entry which is preliminary data.</text>
</comment>
<sequence>MVTYEAMNILFQFGIFLATALTAIVAIIALVINRNKK</sequence>